<dbReference type="FunFam" id="1.25.40.10:FF:000031">
    <property type="entry name" value="Pentatricopeptide repeat-containing protein mitochondrial"/>
    <property type="match status" value="1"/>
</dbReference>
<dbReference type="PANTHER" id="PTHR47926">
    <property type="entry name" value="PENTATRICOPEPTIDE REPEAT-CONTAINING PROTEIN"/>
    <property type="match status" value="1"/>
</dbReference>
<dbReference type="AlphaFoldDB" id="A0A8J5F167"/>
<dbReference type="OrthoDB" id="185373at2759"/>
<dbReference type="InterPro" id="IPR046960">
    <property type="entry name" value="PPR_At4g14850-like_plant"/>
</dbReference>
<protein>
    <recommendedName>
        <fullName evidence="6">Pentatricopeptide repeat-containing protein</fullName>
    </recommendedName>
</protein>
<accession>A0A8J5F167</accession>
<feature type="repeat" description="PPR" evidence="3">
    <location>
        <begin position="296"/>
        <end position="326"/>
    </location>
</feature>
<dbReference type="EMBL" id="JACMSC010000017">
    <property type="protein sequence ID" value="KAG6479046.1"/>
    <property type="molecule type" value="Genomic_DNA"/>
</dbReference>
<evidence type="ECO:0008006" key="6">
    <source>
        <dbReference type="Google" id="ProtNLM"/>
    </source>
</evidence>
<feature type="repeat" description="PPR" evidence="3">
    <location>
        <begin position="195"/>
        <end position="225"/>
    </location>
</feature>
<dbReference type="Pfam" id="PF20431">
    <property type="entry name" value="E_motif"/>
    <property type="match status" value="1"/>
</dbReference>
<gene>
    <name evidence="4" type="ORF">ZIOFF_062501</name>
</gene>
<keyword evidence="5" id="KW-1185">Reference proteome</keyword>
<evidence type="ECO:0000313" key="5">
    <source>
        <dbReference type="Proteomes" id="UP000734854"/>
    </source>
</evidence>
<proteinExistence type="inferred from homology"/>
<dbReference type="GO" id="GO:0009451">
    <property type="term" value="P:RNA modification"/>
    <property type="evidence" value="ECO:0007669"/>
    <property type="project" value="InterPro"/>
</dbReference>
<feature type="repeat" description="PPR" evidence="3">
    <location>
        <begin position="226"/>
        <end position="260"/>
    </location>
</feature>
<comment type="caution">
    <text evidence="4">The sequence shown here is derived from an EMBL/GenBank/DDBJ whole genome shotgun (WGS) entry which is preliminary data.</text>
</comment>
<reference evidence="4 5" key="1">
    <citation type="submission" date="2020-08" db="EMBL/GenBank/DDBJ databases">
        <title>Plant Genome Project.</title>
        <authorList>
            <person name="Zhang R.-G."/>
        </authorList>
    </citation>
    <scope>NUCLEOTIDE SEQUENCE [LARGE SCALE GENOMIC DNA]</scope>
    <source>
        <tissue evidence="4">Rhizome</tissue>
    </source>
</reference>
<dbReference type="Pfam" id="PF01535">
    <property type="entry name" value="PPR"/>
    <property type="match status" value="4"/>
</dbReference>
<dbReference type="Proteomes" id="UP000734854">
    <property type="component" value="Unassembled WGS sequence"/>
</dbReference>
<dbReference type="InterPro" id="IPR046848">
    <property type="entry name" value="E_motif"/>
</dbReference>
<feature type="repeat" description="PPR" evidence="3">
    <location>
        <begin position="93"/>
        <end position="123"/>
    </location>
</feature>
<evidence type="ECO:0000256" key="2">
    <source>
        <dbReference type="ARBA" id="ARBA00061659"/>
    </source>
</evidence>
<dbReference type="PANTHER" id="PTHR47926:SF415">
    <property type="entry name" value="PENTATRICOPEPTIDE REPEAT-CONTAINING PROTEIN"/>
    <property type="match status" value="1"/>
</dbReference>
<sequence>MLCCLVPVSPEFPTLAIHEMRIPTLAIREMEDQVVPTLRNCTGLAKLKQVHARIVVSSLSQSCYLSTRIISICSAIGRLDYATLVFNQVEQPNVFLYNELIKNYAKKNLFEEAIDLYRRMLKQDGLFADRFTYPFVIKACAGLAALHLGKQLHARVSRSCLMSNSIIQNSLIEMYTRSDDLISAHCLFDEMAERDVISWNMLITAHARLGQMRKARNMFNRMPERTVVSWTALISGYTSIGCYSDAIEAFSEMQSEGLEPDDISIVSVLPACAHLGALELGKWIHAFCSKHRLLKKTFICNALMEMYAKCGNIDQARQIFDSLRIRDVISWSTMISGLATHGRAFDAIKLFMEMENDTRVRPNCITFLGLLSACSHAGLVDEGMQYFSSMKNVYGIDPEIEHYGCMVDLLGRAGCISRAMELVNGMPFTPDVSIWGSLLSSCKTHGDLKTAVNVTERLLELEPEDTGNYVLLSNIYAAAGRWDAVAKMRKLVRSMNMKKTPGCSLIEVNNVVQEFVAGDESNPLFIDLWPILDLLSSELSRTQIIRTVSTEQMKLMDLHQEEDGPSIAVL</sequence>
<feature type="repeat" description="PPR" evidence="3">
    <location>
        <begin position="327"/>
        <end position="357"/>
    </location>
</feature>
<dbReference type="Pfam" id="PF13041">
    <property type="entry name" value="PPR_2"/>
    <property type="match status" value="3"/>
</dbReference>
<evidence type="ECO:0000256" key="1">
    <source>
        <dbReference type="ARBA" id="ARBA00022737"/>
    </source>
</evidence>
<dbReference type="FunFam" id="1.25.40.10:FF:001214">
    <property type="entry name" value="Pentatricopeptide repeat-containing protein At2g20540"/>
    <property type="match status" value="1"/>
</dbReference>
<keyword evidence="1" id="KW-0677">Repeat</keyword>
<dbReference type="NCBIfam" id="TIGR00756">
    <property type="entry name" value="PPR"/>
    <property type="match status" value="5"/>
</dbReference>
<name>A0A8J5F167_ZINOF</name>
<organism evidence="4 5">
    <name type="scientific">Zingiber officinale</name>
    <name type="common">Ginger</name>
    <name type="synonym">Amomum zingiber</name>
    <dbReference type="NCBI Taxonomy" id="94328"/>
    <lineage>
        <taxon>Eukaryota</taxon>
        <taxon>Viridiplantae</taxon>
        <taxon>Streptophyta</taxon>
        <taxon>Embryophyta</taxon>
        <taxon>Tracheophyta</taxon>
        <taxon>Spermatophyta</taxon>
        <taxon>Magnoliopsida</taxon>
        <taxon>Liliopsida</taxon>
        <taxon>Zingiberales</taxon>
        <taxon>Zingiberaceae</taxon>
        <taxon>Zingiber</taxon>
    </lineage>
</organism>
<dbReference type="FunFam" id="1.25.40.10:FF:000280">
    <property type="entry name" value="Pentatricopeptide repeat-containing protein"/>
    <property type="match status" value="1"/>
</dbReference>
<dbReference type="GO" id="GO:0003723">
    <property type="term" value="F:RNA binding"/>
    <property type="evidence" value="ECO:0007669"/>
    <property type="project" value="InterPro"/>
</dbReference>
<comment type="similarity">
    <text evidence="2">Belongs to the PPR family. PCMP-E subfamily.</text>
</comment>
<dbReference type="PROSITE" id="PS51375">
    <property type="entry name" value="PPR"/>
    <property type="match status" value="5"/>
</dbReference>
<evidence type="ECO:0000256" key="3">
    <source>
        <dbReference type="PROSITE-ProRule" id="PRU00708"/>
    </source>
</evidence>
<evidence type="ECO:0000313" key="4">
    <source>
        <dbReference type="EMBL" id="KAG6479046.1"/>
    </source>
</evidence>
<dbReference type="InterPro" id="IPR002885">
    <property type="entry name" value="PPR_rpt"/>
</dbReference>